<dbReference type="OrthoDB" id="9821806at2"/>
<reference evidence="1 2" key="1">
    <citation type="submission" date="2019-02" db="EMBL/GenBank/DDBJ databases">
        <title>Deep-cultivation of Planctomycetes and their phenomic and genomic characterization uncovers novel biology.</title>
        <authorList>
            <person name="Wiegand S."/>
            <person name="Jogler M."/>
            <person name="Boedeker C."/>
            <person name="Pinto D."/>
            <person name="Vollmers J."/>
            <person name="Rivas-Marin E."/>
            <person name="Kohn T."/>
            <person name="Peeters S.H."/>
            <person name="Heuer A."/>
            <person name="Rast P."/>
            <person name="Oberbeckmann S."/>
            <person name="Bunk B."/>
            <person name="Jeske O."/>
            <person name="Meyerdierks A."/>
            <person name="Storesund J.E."/>
            <person name="Kallscheuer N."/>
            <person name="Luecker S."/>
            <person name="Lage O.M."/>
            <person name="Pohl T."/>
            <person name="Merkel B.J."/>
            <person name="Hornburger P."/>
            <person name="Mueller R.-W."/>
            <person name="Bruemmer F."/>
            <person name="Labrenz M."/>
            <person name="Spormann A.M."/>
            <person name="Op Den Camp H."/>
            <person name="Overmann J."/>
            <person name="Amann R."/>
            <person name="Jetten M.S.M."/>
            <person name="Mascher T."/>
            <person name="Medema M.H."/>
            <person name="Devos D.P."/>
            <person name="Kaster A.-K."/>
            <person name="Ovreas L."/>
            <person name="Rohde M."/>
            <person name="Galperin M.Y."/>
            <person name="Jogler C."/>
        </authorList>
    </citation>
    <scope>NUCLEOTIDE SEQUENCE [LARGE SCALE GENOMIC DNA]</scope>
    <source>
        <strain evidence="1 2">Q31b</strain>
    </source>
</reference>
<evidence type="ECO:0008006" key="3">
    <source>
        <dbReference type="Google" id="ProtNLM"/>
    </source>
</evidence>
<evidence type="ECO:0000313" key="2">
    <source>
        <dbReference type="Proteomes" id="UP000315471"/>
    </source>
</evidence>
<dbReference type="EMBL" id="SJPY01000005">
    <property type="protein sequence ID" value="TWU40278.1"/>
    <property type="molecule type" value="Genomic_DNA"/>
</dbReference>
<dbReference type="RefSeq" id="WP_146600862.1">
    <property type="nucleotide sequence ID" value="NZ_SJPY01000005.1"/>
</dbReference>
<gene>
    <name evidence="1" type="ORF">Q31b_36250</name>
</gene>
<dbReference type="InterPro" id="IPR011989">
    <property type="entry name" value="ARM-like"/>
</dbReference>
<dbReference type="AlphaFoldDB" id="A0A5C6DU78"/>
<dbReference type="InterPro" id="IPR016024">
    <property type="entry name" value="ARM-type_fold"/>
</dbReference>
<name>A0A5C6DU78_9BACT</name>
<protein>
    <recommendedName>
        <fullName evidence="3">HEAT repeat protein</fullName>
    </recommendedName>
</protein>
<proteinExistence type="predicted"/>
<keyword evidence="2" id="KW-1185">Reference proteome</keyword>
<organism evidence="1 2">
    <name type="scientific">Novipirellula aureliae</name>
    <dbReference type="NCBI Taxonomy" id="2527966"/>
    <lineage>
        <taxon>Bacteria</taxon>
        <taxon>Pseudomonadati</taxon>
        <taxon>Planctomycetota</taxon>
        <taxon>Planctomycetia</taxon>
        <taxon>Pirellulales</taxon>
        <taxon>Pirellulaceae</taxon>
        <taxon>Novipirellula</taxon>
    </lineage>
</organism>
<dbReference type="Proteomes" id="UP000315471">
    <property type="component" value="Unassembled WGS sequence"/>
</dbReference>
<sequence length="182" mass="19585">MMTSKPQGSSGIAELDDALNSLGTATSRDHYHELLGELRPLVVAHLDAIVESFDNVDFPRFAVLWSLIGVTSSDAITVMSRGIADPDKYNRWAASEALAKCDTPESTDLLVNALRDRSSLVKGVAVTAMKRLRPLSALPQLRKIAASRFQQTHSPGTVTAALTAIELIENDGEPSDARESPS</sequence>
<dbReference type="SUPFAM" id="SSF48371">
    <property type="entry name" value="ARM repeat"/>
    <property type="match status" value="1"/>
</dbReference>
<comment type="caution">
    <text evidence="1">The sequence shown here is derived from an EMBL/GenBank/DDBJ whole genome shotgun (WGS) entry which is preliminary data.</text>
</comment>
<dbReference type="Gene3D" id="1.25.10.10">
    <property type="entry name" value="Leucine-rich Repeat Variant"/>
    <property type="match status" value="1"/>
</dbReference>
<evidence type="ECO:0000313" key="1">
    <source>
        <dbReference type="EMBL" id="TWU40278.1"/>
    </source>
</evidence>
<accession>A0A5C6DU78</accession>
<dbReference type="Pfam" id="PF13646">
    <property type="entry name" value="HEAT_2"/>
    <property type="match status" value="1"/>
</dbReference>